<name>A0A1Q9CWM2_SYMMI</name>
<feature type="binding site" evidence="3">
    <location>
        <position position="176"/>
    </location>
    <ligand>
        <name>Mn(2+)</name>
        <dbReference type="ChEBI" id="CHEBI:29035"/>
        <label>2</label>
    </ligand>
</feature>
<dbReference type="PANTHER" id="PTHR11014:SF63">
    <property type="entry name" value="METALLOPEPTIDASE, PUTATIVE (AFU_ORTHOLOGUE AFUA_6G09600)-RELATED"/>
    <property type="match status" value="1"/>
</dbReference>
<proteinExistence type="inferred from homology"/>
<dbReference type="OrthoDB" id="6119954at2759"/>
<dbReference type="GO" id="GO:0046872">
    <property type="term" value="F:metal ion binding"/>
    <property type="evidence" value="ECO:0007669"/>
    <property type="project" value="UniProtKB-KW"/>
</dbReference>
<feature type="binding site" evidence="3">
    <location>
        <position position="200"/>
    </location>
    <ligand>
        <name>Mn(2+)</name>
        <dbReference type="ChEBI" id="CHEBI:29035"/>
        <label>2</label>
    </ligand>
</feature>
<evidence type="ECO:0000313" key="5">
    <source>
        <dbReference type="EMBL" id="OLP87289.1"/>
    </source>
</evidence>
<evidence type="ECO:0000313" key="6">
    <source>
        <dbReference type="Proteomes" id="UP000186817"/>
    </source>
</evidence>
<evidence type="ECO:0000256" key="2">
    <source>
        <dbReference type="ARBA" id="ARBA00022801"/>
    </source>
</evidence>
<feature type="binding site" evidence="3">
    <location>
        <position position="142"/>
    </location>
    <ligand>
        <name>Mn(2+)</name>
        <dbReference type="ChEBI" id="CHEBI:29035"/>
        <label>2</label>
    </ligand>
</feature>
<dbReference type="OMA" id="ITSACDR"/>
<organism evidence="5 6">
    <name type="scientific">Symbiodinium microadriaticum</name>
    <name type="common">Dinoflagellate</name>
    <name type="synonym">Zooxanthella microadriatica</name>
    <dbReference type="NCBI Taxonomy" id="2951"/>
    <lineage>
        <taxon>Eukaryota</taxon>
        <taxon>Sar</taxon>
        <taxon>Alveolata</taxon>
        <taxon>Dinophyceae</taxon>
        <taxon>Suessiales</taxon>
        <taxon>Symbiodiniaceae</taxon>
        <taxon>Symbiodinium</taxon>
    </lineage>
</organism>
<feature type="binding site" evidence="3">
    <location>
        <position position="140"/>
    </location>
    <ligand>
        <name>Mn(2+)</name>
        <dbReference type="ChEBI" id="CHEBI:29035"/>
        <label>2</label>
    </ligand>
</feature>
<dbReference type="NCBIfam" id="TIGR01891">
    <property type="entry name" value="amidohydrolases"/>
    <property type="match status" value="1"/>
</dbReference>
<dbReference type="FunFam" id="3.30.70.360:FF:000001">
    <property type="entry name" value="N-acetyldiaminopimelate deacetylase"/>
    <property type="match status" value="1"/>
</dbReference>
<dbReference type="PANTHER" id="PTHR11014">
    <property type="entry name" value="PEPTIDASE M20 FAMILY MEMBER"/>
    <property type="match status" value="1"/>
</dbReference>
<feature type="binding site" evidence="3">
    <location>
        <position position="414"/>
    </location>
    <ligand>
        <name>Mn(2+)</name>
        <dbReference type="ChEBI" id="CHEBI:29035"/>
        <label>2</label>
    </ligand>
</feature>
<dbReference type="SUPFAM" id="SSF53187">
    <property type="entry name" value="Zn-dependent exopeptidases"/>
    <property type="match status" value="1"/>
</dbReference>
<evidence type="ECO:0000256" key="1">
    <source>
        <dbReference type="ARBA" id="ARBA00006153"/>
    </source>
</evidence>
<dbReference type="Proteomes" id="UP000186817">
    <property type="component" value="Unassembled WGS sequence"/>
</dbReference>
<reference evidence="5 6" key="1">
    <citation type="submission" date="2016-02" db="EMBL/GenBank/DDBJ databases">
        <title>Genome analysis of coral dinoflagellate symbionts highlights evolutionary adaptations to a symbiotic lifestyle.</title>
        <authorList>
            <person name="Aranda M."/>
            <person name="Li Y."/>
            <person name="Liew Y.J."/>
            <person name="Baumgarten S."/>
            <person name="Simakov O."/>
            <person name="Wilson M."/>
            <person name="Piel J."/>
            <person name="Ashoor H."/>
            <person name="Bougouffa S."/>
            <person name="Bajic V.B."/>
            <person name="Ryu T."/>
            <person name="Ravasi T."/>
            <person name="Bayer T."/>
            <person name="Micklem G."/>
            <person name="Kim H."/>
            <person name="Bhak J."/>
            <person name="Lajeunesse T.C."/>
            <person name="Voolstra C.R."/>
        </authorList>
    </citation>
    <scope>NUCLEOTIDE SEQUENCE [LARGE SCALE GENOMIC DNA]</scope>
    <source>
        <strain evidence="5 6">CCMP2467</strain>
    </source>
</reference>
<dbReference type="SUPFAM" id="SSF55031">
    <property type="entry name" value="Bacterial exopeptidase dimerisation domain"/>
    <property type="match status" value="1"/>
</dbReference>
<dbReference type="InterPro" id="IPR002933">
    <property type="entry name" value="Peptidase_M20"/>
</dbReference>
<keyword evidence="2 5" id="KW-0378">Hydrolase</keyword>
<comment type="similarity">
    <text evidence="1">Belongs to the peptidase M20 family.</text>
</comment>
<dbReference type="Gene3D" id="3.30.70.360">
    <property type="match status" value="1"/>
</dbReference>
<comment type="cofactor">
    <cofactor evidence="3">
        <name>Mn(2+)</name>
        <dbReference type="ChEBI" id="CHEBI:29035"/>
    </cofactor>
    <text evidence="3">The Mn(2+) ion enhances activity.</text>
</comment>
<gene>
    <name evidence="5" type="primary">ILL7</name>
    <name evidence="5" type="ORF">AK812_SmicGene31502</name>
</gene>
<dbReference type="Pfam" id="PF07687">
    <property type="entry name" value="M20_dimer"/>
    <property type="match status" value="1"/>
</dbReference>
<dbReference type="GO" id="GO:0016787">
    <property type="term" value="F:hydrolase activity"/>
    <property type="evidence" value="ECO:0007669"/>
    <property type="project" value="UniProtKB-KW"/>
</dbReference>
<keyword evidence="3" id="KW-0479">Metal-binding</keyword>
<dbReference type="InterPro" id="IPR036264">
    <property type="entry name" value="Bact_exopeptidase_dim_dom"/>
</dbReference>
<dbReference type="EMBL" id="LSRX01000868">
    <property type="protein sequence ID" value="OLP87289.1"/>
    <property type="molecule type" value="Genomic_DNA"/>
</dbReference>
<dbReference type="InterPro" id="IPR017439">
    <property type="entry name" value="Amidohydrolase"/>
</dbReference>
<keyword evidence="6" id="KW-1185">Reference proteome</keyword>
<comment type="caution">
    <text evidence="5">The sequence shown here is derived from an EMBL/GenBank/DDBJ whole genome shotgun (WGS) entry which is preliminary data.</text>
</comment>
<accession>A0A1Q9CWM2</accession>
<dbReference type="Pfam" id="PF01546">
    <property type="entry name" value="Peptidase_M20"/>
    <property type="match status" value="1"/>
</dbReference>
<keyword evidence="3" id="KW-0464">Manganese</keyword>
<sequence length="451" mass="48208">MVRRRALPLWFCFLSVNGRLNVNSDFASVQEQASKIRSDIIGWRRALHSEPELMYQEHKTSKYIQGVLDNLGISFTAGWANNTRQDRIPGVGGTGVVADIGSGTPVVALRADIDALPIEEQIPSTALPYRSKHAGRMHACGHDGHTSMLLGAAKLLKEVADELPGTVRLIFQPAEEGGAGAKRMREEGVLKGVSRVFGLHVWPALPSGSIGGRAGVTMAAGDFFELDIVGKGGHGAMPHLGVDPVVAAAAIVQSIQSLVSRETDPRDSAVLSITMLHAGDAYNVIPAKATLGGTMRALSEASLGLLRSRMLEVVESVATAHRCSVARLKFQPDPFPATVNDPGLWRWLGSPAVGIEKNGVPMHWDMEPTMGSEDFSFFAQDVPAAFVFLGQGSGKLEDGEGTRPEKYPTNTTVHSPRYVLDEGVLDLGTALHAHFALRSLSSLRGSGSTEL</sequence>
<dbReference type="InterPro" id="IPR011650">
    <property type="entry name" value="Peptidase_M20_dimer"/>
</dbReference>
<feature type="domain" description="Peptidase M20 dimerisation" evidence="4">
    <location>
        <begin position="224"/>
        <end position="317"/>
    </location>
</feature>
<evidence type="ECO:0000259" key="4">
    <source>
        <dbReference type="Pfam" id="PF07687"/>
    </source>
</evidence>
<dbReference type="AlphaFoldDB" id="A0A1Q9CWM2"/>
<dbReference type="Gene3D" id="3.40.630.10">
    <property type="entry name" value="Zn peptidases"/>
    <property type="match status" value="1"/>
</dbReference>
<evidence type="ECO:0000256" key="3">
    <source>
        <dbReference type="PIRSR" id="PIRSR005962-1"/>
    </source>
</evidence>
<protein>
    <submittedName>
        <fullName evidence="5">IAA-amino acid hydrolase ILR1-like 7</fullName>
    </submittedName>
</protein>
<dbReference type="PIRSF" id="PIRSF005962">
    <property type="entry name" value="Pept_M20D_amidohydro"/>
    <property type="match status" value="1"/>
</dbReference>